<keyword evidence="6" id="KW-0413">Isomerase</keyword>
<dbReference type="GO" id="GO:0043138">
    <property type="term" value="F:3'-5' DNA helicase activity"/>
    <property type="evidence" value="ECO:0007669"/>
    <property type="project" value="UniProtKB-EC"/>
</dbReference>
<dbReference type="PROSITE" id="PS51198">
    <property type="entry name" value="UVRD_HELICASE_ATP_BIND"/>
    <property type="match status" value="1"/>
</dbReference>
<dbReference type="RefSeq" id="WP_038197351.1">
    <property type="nucleotide sequence ID" value="NZ_CAWLXS010000343.1"/>
</dbReference>
<evidence type="ECO:0000259" key="11">
    <source>
        <dbReference type="PROSITE" id="PS51198"/>
    </source>
</evidence>
<dbReference type="PANTHER" id="PTHR11070:SF30">
    <property type="entry name" value="F-BOX DNA HELICASE 1"/>
    <property type="match status" value="1"/>
</dbReference>
<dbReference type="PANTHER" id="PTHR11070">
    <property type="entry name" value="UVRD / RECB / PCRA DNA HELICASE FAMILY MEMBER"/>
    <property type="match status" value="1"/>
</dbReference>
<evidence type="ECO:0000256" key="4">
    <source>
        <dbReference type="ARBA" id="ARBA00022806"/>
    </source>
</evidence>
<evidence type="ECO:0000313" key="12">
    <source>
        <dbReference type="EMBL" id="CDH25036.1"/>
    </source>
</evidence>
<dbReference type="Gene3D" id="1.10.486.10">
    <property type="entry name" value="PCRA, domain 4"/>
    <property type="match status" value="1"/>
</dbReference>
<dbReference type="InterPro" id="IPR027417">
    <property type="entry name" value="P-loop_NTPase"/>
</dbReference>
<dbReference type="GO" id="GO:0000724">
    <property type="term" value="P:double-strand break repair via homologous recombination"/>
    <property type="evidence" value="ECO:0007669"/>
    <property type="project" value="TreeGrafter"/>
</dbReference>
<dbReference type="HOGENOM" id="CLU_004585_5_10_6"/>
<keyword evidence="4 10" id="KW-0347">Helicase</keyword>
<accession>A0A077PWG9</accession>
<protein>
    <recommendedName>
        <fullName evidence="8">DNA 3'-5' helicase</fullName>
        <ecNumber evidence="8">5.6.2.4</ecNumber>
    </recommendedName>
</protein>
<organism evidence="12 13">
    <name type="scientific">Xenorhabdus bovienii str. kraussei Becker Underwood</name>
    <dbReference type="NCBI Taxonomy" id="1398204"/>
    <lineage>
        <taxon>Bacteria</taxon>
        <taxon>Pseudomonadati</taxon>
        <taxon>Pseudomonadota</taxon>
        <taxon>Gammaproteobacteria</taxon>
        <taxon>Enterobacterales</taxon>
        <taxon>Morganellaceae</taxon>
        <taxon>Xenorhabdus</taxon>
    </lineage>
</organism>
<dbReference type="GO" id="GO:0005524">
    <property type="term" value="F:ATP binding"/>
    <property type="evidence" value="ECO:0007669"/>
    <property type="project" value="UniProtKB-UniRule"/>
</dbReference>
<dbReference type="Pfam" id="PF00580">
    <property type="entry name" value="UvrD-helicase"/>
    <property type="match status" value="1"/>
</dbReference>
<dbReference type="GO" id="GO:0003677">
    <property type="term" value="F:DNA binding"/>
    <property type="evidence" value="ECO:0007669"/>
    <property type="project" value="InterPro"/>
</dbReference>
<name>A0A077PWG9_XENBV</name>
<evidence type="ECO:0000313" key="13">
    <source>
        <dbReference type="Proteomes" id="UP000028493"/>
    </source>
</evidence>
<evidence type="ECO:0000256" key="10">
    <source>
        <dbReference type="PROSITE-ProRule" id="PRU00560"/>
    </source>
</evidence>
<evidence type="ECO:0000256" key="1">
    <source>
        <dbReference type="ARBA" id="ARBA00009922"/>
    </source>
</evidence>
<evidence type="ECO:0000256" key="6">
    <source>
        <dbReference type="ARBA" id="ARBA00023235"/>
    </source>
</evidence>
<evidence type="ECO:0000256" key="2">
    <source>
        <dbReference type="ARBA" id="ARBA00022741"/>
    </source>
</evidence>
<sequence>MLNLSKGQEAVVHAEIGLPMQVLAAAGSGKTRVLTERVRYLIENTRKDGIIALTFSNKAAEEMQIRLADLDVLSERCWIATIHAVAQRILDQYGHTIGLPSELHIYERDLDQKTVFLQSLRESGIGIDDFLNAGDEKTRKNRDRIIHNYLEQFSVVKRELLTEEEIKEKYTSNESFLSVFQAYQGALVRSGGLDFDDILVYAHRILMEQSWCANIYRAKYKHICVDEAQDLNKAQYEFIKVLCGDQIKSVMMVGDPNQMIYGFNGSSSDYLCKLFLQDFSAQVFELKENYRSSKAVISLANKLKPGSQVEADFVLDGQYEIHKCQNEEDEATWICNKVNELLCQKINIEIEGDISLTNMVVIARNRFVFLKLEKVLGEKGIPYSLKKSERQAEPSSLFGRVLDLAIRVRLNPKDWIDGKKLCTALKISVPSVWGNDNLLLDMAAAVRHSAISFPDIQADLLEEIQGLDIEKPNIPRLYDRFKTIIQGLNDVNFPKEDNELERSLQELDDFRNCWTTFKRKGLGESLMSFRNAIALGQVAENYDPTGLTLSTVHTMKGLEKDIVFLMGMCEGVFPDYRANTRKELEEELNSAFVAITRAKRWIFVSYPLQRIMPWGSSKSQTVSRFVTMLQK</sequence>
<reference evidence="12" key="1">
    <citation type="submission" date="2013-07" db="EMBL/GenBank/DDBJ databases">
        <title>Sub-species coevolution in mutualistic symbiosis.</title>
        <authorList>
            <person name="Murfin K."/>
            <person name="Klassen J."/>
            <person name="Lee M."/>
            <person name="Forst S."/>
            <person name="Stock P."/>
            <person name="Goodrich-Blair H."/>
        </authorList>
    </citation>
    <scope>NUCLEOTIDE SEQUENCE [LARGE SCALE GENOMIC DNA]</scope>
    <source>
        <strain evidence="12">Kraussei Becker Underwood</strain>
    </source>
</reference>
<dbReference type="Gene3D" id="3.40.50.300">
    <property type="entry name" value="P-loop containing nucleotide triphosphate hydrolases"/>
    <property type="match status" value="2"/>
</dbReference>
<feature type="binding site" evidence="10">
    <location>
        <begin position="24"/>
        <end position="31"/>
    </location>
    <ligand>
        <name>ATP</name>
        <dbReference type="ChEBI" id="CHEBI:30616"/>
    </ligand>
</feature>
<dbReference type="InterPro" id="IPR013986">
    <property type="entry name" value="DExx_box_DNA_helicase_dom_sf"/>
</dbReference>
<dbReference type="InterPro" id="IPR014016">
    <property type="entry name" value="UvrD-like_ATP-bd"/>
</dbReference>
<keyword evidence="3 10" id="KW-0378">Hydrolase</keyword>
<dbReference type="Pfam" id="PF13361">
    <property type="entry name" value="UvrD_C"/>
    <property type="match status" value="2"/>
</dbReference>
<proteinExistence type="inferred from homology"/>
<feature type="domain" description="UvrD-like helicase ATP-binding" evidence="11">
    <location>
        <begin position="3"/>
        <end position="293"/>
    </location>
</feature>
<comment type="catalytic activity">
    <reaction evidence="9">
        <text>ATP + H2O = ADP + phosphate + H(+)</text>
        <dbReference type="Rhea" id="RHEA:13065"/>
        <dbReference type="ChEBI" id="CHEBI:15377"/>
        <dbReference type="ChEBI" id="CHEBI:15378"/>
        <dbReference type="ChEBI" id="CHEBI:30616"/>
        <dbReference type="ChEBI" id="CHEBI:43474"/>
        <dbReference type="ChEBI" id="CHEBI:456216"/>
        <dbReference type="EC" id="5.6.2.4"/>
    </reaction>
</comment>
<evidence type="ECO:0000256" key="9">
    <source>
        <dbReference type="ARBA" id="ARBA00048988"/>
    </source>
</evidence>
<evidence type="ECO:0000256" key="5">
    <source>
        <dbReference type="ARBA" id="ARBA00022840"/>
    </source>
</evidence>
<evidence type="ECO:0000256" key="7">
    <source>
        <dbReference type="ARBA" id="ARBA00034617"/>
    </source>
</evidence>
<keyword evidence="5 10" id="KW-0067">ATP-binding</keyword>
<dbReference type="GO" id="GO:0031297">
    <property type="term" value="P:replication fork processing"/>
    <property type="evidence" value="ECO:0007669"/>
    <property type="project" value="TreeGrafter"/>
</dbReference>
<dbReference type="GO" id="GO:0016887">
    <property type="term" value="F:ATP hydrolysis activity"/>
    <property type="evidence" value="ECO:0007669"/>
    <property type="project" value="RHEA"/>
</dbReference>
<evidence type="ECO:0000256" key="3">
    <source>
        <dbReference type="ARBA" id="ARBA00022801"/>
    </source>
</evidence>
<gene>
    <name evidence="12" type="ORF">XBKB1_3550005</name>
</gene>
<dbReference type="SUPFAM" id="SSF52540">
    <property type="entry name" value="P-loop containing nucleoside triphosphate hydrolases"/>
    <property type="match status" value="1"/>
</dbReference>
<comment type="catalytic activity">
    <reaction evidence="7">
        <text>Couples ATP hydrolysis with the unwinding of duplex DNA by translocating in the 3'-5' direction.</text>
        <dbReference type="EC" id="5.6.2.4"/>
    </reaction>
</comment>
<dbReference type="EC" id="5.6.2.4" evidence="8"/>
<comment type="caution">
    <text evidence="12">The sequence shown here is derived from an EMBL/GenBank/DDBJ whole genome shotgun (WGS) entry which is preliminary data.</text>
</comment>
<keyword evidence="2 10" id="KW-0547">Nucleotide-binding</keyword>
<dbReference type="EMBL" id="CBSZ010000285">
    <property type="protein sequence ID" value="CDH25036.1"/>
    <property type="molecule type" value="Genomic_DNA"/>
</dbReference>
<dbReference type="InterPro" id="IPR000212">
    <property type="entry name" value="DNA_helicase_UvrD/REP"/>
</dbReference>
<dbReference type="InterPro" id="IPR014017">
    <property type="entry name" value="DNA_helicase_UvrD-like_C"/>
</dbReference>
<comment type="similarity">
    <text evidence="1">Belongs to the helicase family. UvrD subfamily.</text>
</comment>
<evidence type="ECO:0000256" key="8">
    <source>
        <dbReference type="ARBA" id="ARBA00034808"/>
    </source>
</evidence>
<dbReference type="CDD" id="cd17932">
    <property type="entry name" value="DEXQc_UvrD"/>
    <property type="match status" value="1"/>
</dbReference>
<dbReference type="Gene3D" id="1.10.10.160">
    <property type="match status" value="1"/>
</dbReference>
<dbReference type="Proteomes" id="UP000028493">
    <property type="component" value="Unassembled WGS sequence"/>
</dbReference>
<dbReference type="AlphaFoldDB" id="A0A077PWG9"/>